<evidence type="ECO:0000313" key="4">
    <source>
        <dbReference type="Proteomes" id="UP000777482"/>
    </source>
</evidence>
<keyword evidence="2" id="KW-0812">Transmembrane</keyword>
<feature type="region of interest" description="Disordered" evidence="1">
    <location>
        <begin position="104"/>
        <end position="144"/>
    </location>
</feature>
<feature type="transmembrane region" description="Helical" evidence="2">
    <location>
        <begin position="203"/>
        <end position="225"/>
    </location>
</feature>
<evidence type="ECO:0000313" key="3">
    <source>
        <dbReference type="EMBL" id="KAG0661553.1"/>
    </source>
</evidence>
<keyword evidence="2" id="KW-0472">Membrane</keyword>
<protein>
    <submittedName>
        <fullName evidence="3">Uncharacterized protein</fullName>
    </submittedName>
</protein>
<reference evidence="3 4" key="1">
    <citation type="submission" date="2020-11" db="EMBL/GenBank/DDBJ databases">
        <title>Kefir isolates.</title>
        <authorList>
            <person name="Marcisauskas S."/>
            <person name="Kim Y."/>
            <person name="Blasche S."/>
        </authorList>
    </citation>
    <scope>NUCLEOTIDE SEQUENCE [LARGE SCALE GENOMIC DNA]</scope>
    <source>
        <strain evidence="3 4">KR</strain>
    </source>
</reference>
<feature type="region of interest" description="Disordered" evidence="1">
    <location>
        <begin position="27"/>
        <end position="91"/>
    </location>
</feature>
<sequence length="391" mass="41914">MLRLTLGQVSHRLAPHAVRGFAAAAPLQNKASRSGRKVKWTPQSAPRATPVAGTPTPGQAGTDVGQGGTGLFEGEAPPAAAAAESSVPTPEQIEKEMLDAQPELQATEQTQDRPNHAGTDVAQGGAPEANSQAQAEQQAKSENYGPEEVIYTSTPTYNPAVMLSLCLVMSIFSFSIADFARVGVELYDEETGELKNAPAWKRYLLAGSAATIGTGLVVAGVWAPTRNVVKITLRRTANSAGSPVLFPQDSLATLYNPLSPISQKLLRQRPRSVPLSKIHLLGQLSDSPKSYHPRSPRPVAAETKTGIFSSLLDKVFPSAKPSSASASRKKARYGHSPIVVEGDRFSMSLKTIRADEPFSTRGAWCRDWDALERALLHVDESRWTSGTTRSR</sequence>
<feature type="compositionally biased region" description="Low complexity" evidence="1">
    <location>
        <begin position="128"/>
        <end position="143"/>
    </location>
</feature>
<dbReference type="AlphaFoldDB" id="A0A9P6W3K8"/>
<dbReference type="EMBL" id="PUHQ01000034">
    <property type="protein sequence ID" value="KAG0661553.1"/>
    <property type="molecule type" value="Genomic_DNA"/>
</dbReference>
<evidence type="ECO:0000256" key="1">
    <source>
        <dbReference type="SAM" id="MobiDB-lite"/>
    </source>
</evidence>
<keyword evidence="4" id="KW-1185">Reference proteome</keyword>
<feature type="transmembrane region" description="Helical" evidence="2">
    <location>
        <begin position="160"/>
        <end position="183"/>
    </location>
</feature>
<keyword evidence="2" id="KW-1133">Transmembrane helix</keyword>
<evidence type="ECO:0000256" key="2">
    <source>
        <dbReference type="SAM" id="Phobius"/>
    </source>
</evidence>
<dbReference type="OrthoDB" id="2523718at2759"/>
<name>A0A9P6W3K8_RHOMI</name>
<dbReference type="Proteomes" id="UP000777482">
    <property type="component" value="Unassembled WGS sequence"/>
</dbReference>
<proteinExistence type="predicted"/>
<organism evidence="3 4">
    <name type="scientific">Rhodotorula mucilaginosa</name>
    <name type="common">Yeast</name>
    <name type="synonym">Rhodotorula rubra</name>
    <dbReference type="NCBI Taxonomy" id="5537"/>
    <lineage>
        <taxon>Eukaryota</taxon>
        <taxon>Fungi</taxon>
        <taxon>Dikarya</taxon>
        <taxon>Basidiomycota</taxon>
        <taxon>Pucciniomycotina</taxon>
        <taxon>Microbotryomycetes</taxon>
        <taxon>Sporidiobolales</taxon>
        <taxon>Sporidiobolaceae</taxon>
        <taxon>Rhodotorula</taxon>
    </lineage>
</organism>
<accession>A0A9P6W3K8</accession>
<comment type="caution">
    <text evidence="3">The sequence shown here is derived from an EMBL/GenBank/DDBJ whole genome shotgun (WGS) entry which is preliminary data.</text>
</comment>
<gene>
    <name evidence="3" type="ORF">C6P46_003965</name>
</gene>
<feature type="compositionally biased region" description="Low complexity" evidence="1">
    <location>
        <begin position="75"/>
        <end position="86"/>
    </location>
</feature>